<gene>
    <name evidence="6" type="ORF">J2Z76_001362</name>
</gene>
<dbReference type="Pfam" id="PF13476">
    <property type="entry name" value="AAA_23"/>
    <property type="match status" value="1"/>
</dbReference>
<feature type="coiled-coil region" evidence="4">
    <location>
        <begin position="289"/>
        <end position="319"/>
    </location>
</feature>
<dbReference type="PANTHER" id="PTHR32114:SF2">
    <property type="entry name" value="ABC TRANSPORTER ABCH.3"/>
    <property type="match status" value="1"/>
</dbReference>
<dbReference type="EMBL" id="JAGGKS010000003">
    <property type="protein sequence ID" value="MBP1925503.1"/>
    <property type="molecule type" value="Genomic_DNA"/>
</dbReference>
<evidence type="ECO:0000313" key="6">
    <source>
        <dbReference type="EMBL" id="MBP1925503.1"/>
    </source>
</evidence>
<dbReference type="Gene3D" id="3.40.50.300">
    <property type="entry name" value="P-loop containing nucleotide triphosphate hydrolases"/>
    <property type="match status" value="2"/>
</dbReference>
<dbReference type="SUPFAM" id="SSF52540">
    <property type="entry name" value="P-loop containing nucleoside triphosphate hydrolases"/>
    <property type="match status" value="1"/>
</dbReference>
<comment type="similarity">
    <text evidence="1">Belongs to the SMC family. SbcC subfamily.</text>
</comment>
<comment type="caution">
    <text evidence="6">The sequence shown here is derived from an EMBL/GenBank/DDBJ whole genome shotgun (WGS) entry which is preliminary data.</text>
</comment>
<dbReference type="GO" id="GO:0004527">
    <property type="term" value="F:exonuclease activity"/>
    <property type="evidence" value="ECO:0007669"/>
    <property type="project" value="UniProtKB-KW"/>
</dbReference>
<comment type="subunit">
    <text evidence="2">Heterodimer of SbcC and SbcD.</text>
</comment>
<organism evidence="6 7">
    <name type="scientific">Sedimentibacter acidaminivorans</name>
    <dbReference type="NCBI Taxonomy" id="913099"/>
    <lineage>
        <taxon>Bacteria</taxon>
        <taxon>Bacillati</taxon>
        <taxon>Bacillota</taxon>
        <taxon>Tissierellia</taxon>
        <taxon>Sedimentibacter</taxon>
    </lineage>
</organism>
<feature type="domain" description="Rad50/SbcC-type AAA" evidence="5">
    <location>
        <begin position="5"/>
        <end position="273"/>
    </location>
</feature>
<dbReference type="InterPro" id="IPR027417">
    <property type="entry name" value="P-loop_NTPase"/>
</dbReference>
<dbReference type="Proteomes" id="UP001519342">
    <property type="component" value="Unassembled WGS sequence"/>
</dbReference>
<evidence type="ECO:0000256" key="3">
    <source>
        <dbReference type="ARBA" id="ARBA00013368"/>
    </source>
</evidence>
<keyword evidence="4" id="KW-0175">Coiled coil</keyword>
<proteinExistence type="inferred from homology"/>
<accession>A0ABS4GCU8</accession>
<protein>
    <recommendedName>
        <fullName evidence="3">Nuclease SbcCD subunit C</fullName>
    </recommendedName>
</protein>
<dbReference type="Pfam" id="PF13558">
    <property type="entry name" value="SbcC_Walker_B"/>
    <property type="match status" value="1"/>
</dbReference>
<dbReference type="PANTHER" id="PTHR32114">
    <property type="entry name" value="ABC TRANSPORTER ABCH.3"/>
    <property type="match status" value="1"/>
</dbReference>
<feature type="coiled-coil region" evidence="4">
    <location>
        <begin position="769"/>
        <end position="863"/>
    </location>
</feature>
<evidence type="ECO:0000256" key="1">
    <source>
        <dbReference type="ARBA" id="ARBA00006930"/>
    </source>
</evidence>
<keyword evidence="6" id="KW-0378">Hydrolase</keyword>
<feature type="coiled-coil region" evidence="4">
    <location>
        <begin position="423"/>
        <end position="487"/>
    </location>
</feature>
<feature type="coiled-coil region" evidence="4">
    <location>
        <begin position="688"/>
        <end position="722"/>
    </location>
</feature>
<dbReference type="InterPro" id="IPR038729">
    <property type="entry name" value="Rad50/SbcC_AAA"/>
</dbReference>
<name>A0ABS4GCU8_9FIRM</name>
<evidence type="ECO:0000256" key="4">
    <source>
        <dbReference type="SAM" id="Coils"/>
    </source>
</evidence>
<keyword evidence="6" id="KW-0540">Nuclease</keyword>
<evidence type="ECO:0000256" key="2">
    <source>
        <dbReference type="ARBA" id="ARBA00011322"/>
    </source>
</evidence>
<reference evidence="6 7" key="1">
    <citation type="submission" date="2021-03" db="EMBL/GenBank/DDBJ databases">
        <title>Genomic Encyclopedia of Type Strains, Phase IV (KMG-IV): sequencing the most valuable type-strain genomes for metagenomic binning, comparative biology and taxonomic classification.</title>
        <authorList>
            <person name="Goeker M."/>
        </authorList>
    </citation>
    <scope>NUCLEOTIDE SEQUENCE [LARGE SCALE GENOMIC DNA]</scope>
    <source>
        <strain evidence="6 7">DSM 24004</strain>
    </source>
</reference>
<evidence type="ECO:0000313" key="7">
    <source>
        <dbReference type="Proteomes" id="UP001519342"/>
    </source>
</evidence>
<evidence type="ECO:0000259" key="5">
    <source>
        <dbReference type="Pfam" id="PF13476"/>
    </source>
</evidence>
<dbReference type="RefSeq" id="WP_209511234.1">
    <property type="nucleotide sequence ID" value="NZ_JAGGKS010000003.1"/>
</dbReference>
<keyword evidence="6" id="KW-0269">Exonuclease</keyword>
<keyword evidence="7" id="KW-1185">Reference proteome</keyword>
<sequence length="1044" mass="118499">MKPEKLIMCAFGPYADKIEIDMSLFGGSGLFLVTGDTGAGKTTIFDAISFALYGEASGTNRESIMLRSDFALAEIKTYVQLEFLYKGQTYKIERTPKYMKLKTRGEGKTLVNANATLTLPDSNVITGNNNVNEAVKNLIGIDKNQFSQIAMIAQGDFLKLLLSSTDERGKIFRKVFNTDIYLMFQHELKSKANKLKFQYEDLRKSILQYINDISCPNDSPLYLEIKELITENNINSINKVKELLDSLITEDEKLAENEKIVIKQIQEKLTKLSTAITIATANNSRIDRLTNSNKKLEELEKLKDVYKSKKANLSSSENALYHVKPVADELEKATKQVNDLSISISKNEEFIKQKTIELEKLFKLYENEKLKEPEHLSLSNKINFVKSELGVYKELELLENQVDISNDELIKKSGILIEKKERKKNLVVSQNKLQEELNNLKDIEILAEQTKKQKEDAFNLFEKLNQLKDLFSELEKSKNVLKNAQGLFLKAQEISIAKSDEYEKLEQSFLNEQAGIIAMKLKDNAPCPVCGSIEHPLPAKVTLAAPTEEELKKAKQGLSIAKEKAYKLSEDSSNAKVKVDTIIEAIIKSSQSLFGTVGIDEIPVLLYNETLKTNVMLSKATEKFVEIEKKVIYKNKCEKKKTEIEKLLNDGVNVIETLENEVGDLKVKQSSIMSKLETIKGKIKFEKREEAERYVKNKTIELNRLKASLENSEKSYNECNGEIEKSKAVIMDLYNRLITSKAEMDLVNDKLIIALKSRGFNDIEHYKSMLIAEDKIISLKNDIENYINEVNKIKMDISNLKSETKDTVYVNIVDYLKQKKELEEQRENSDKKYNNIFSRLRSNKKVSNDIKSKQKEMNEIEVEYLCYRNLSNTANGDLSGKQKIAFEYYVQATYFNQIITEANRHFSYMTNGRFELTRKEEPNNLRSQTGLELDVIDNYTGKSRSVKTLSGGESFKASLSMALGLSDMIQRFAGGIQIDTMFVDEGFGSLDSESLDQAIDVLNALTNGDRLVGIISHVGELKERIDKKLVVKKDVSGSSISLVV</sequence>